<keyword evidence="3" id="KW-1185">Reference proteome</keyword>
<dbReference type="Gene3D" id="2.60.40.3080">
    <property type="match status" value="1"/>
</dbReference>
<sequence>MTKKFLVAIALMLCPWSAFSKGIHWIGEWGIGRSVSSIIPIIGNVEETTKELTLEFAEDLGDVVVTVTDASGKIVYQETVSTGNTPTWTVFLDESVQNGTVSITDGINLVYGEISF</sequence>
<feature type="signal peptide" evidence="1">
    <location>
        <begin position="1"/>
        <end position="20"/>
    </location>
</feature>
<proteinExistence type="predicted"/>
<evidence type="ECO:0000313" key="3">
    <source>
        <dbReference type="Proteomes" id="UP001320603"/>
    </source>
</evidence>
<keyword evidence="1" id="KW-0732">Signal</keyword>
<dbReference type="InterPro" id="IPR021638">
    <property type="entry name" value="DUF3244"/>
</dbReference>
<evidence type="ECO:0000256" key="1">
    <source>
        <dbReference type="SAM" id="SignalP"/>
    </source>
</evidence>
<accession>A0ABZ2IPQ9</accession>
<protein>
    <submittedName>
        <fullName evidence="2">DUF3244 domain-containing protein</fullName>
    </submittedName>
</protein>
<reference evidence="2 3" key="1">
    <citation type="submission" date="2024-02" db="EMBL/GenBank/DDBJ databases">
        <title>Whole genome sequencing of Parabacteroides sp. AD58.</title>
        <authorList>
            <person name="Chaplin A.V."/>
            <person name="Pikina A.P."/>
            <person name="Sokolova S.R."/>
            <person name="Korostin D.O."/>
            <person name="Efimov B.A."/>
        </authorList>
    </citation>
    <scope>NUCLEOTIDE SEQUENCE [LARGE SCALE GENOMIC DNA]</scope>
    <source>
        <strain evidence="2 3">AD58</strain>
    </source>
</reference>
<dbReference type="Pfam" id="PF11589">
    <property type="entry name" value="DUF3244"/>
    <property type="match status" value="1"/>
</dbReference>
<name>A0ABZ2IPQ9_9BACT</name>
<dbReference type="EMBL" id="CP146284">
    <property type="protein sequence ID" value="WWV67358.1"/>
    <property type="molecule type" value="Genomic_DNA"/>
</dbReference>
<dbReference type="RefSeq" id="WP_251966827.1">
    <property type="nucleotide sequence ID" value="NZ_CP146284.1"/>
</dbReference>
<organism evidence="2 3">
    <name type="scientific">Parabacteroides absconsus</name>
    <dbReference type="NCBI Taxonomy" id="2951805"/>
    <lineage>
        <taxon>Bacteria</taxon>
        <taxon>Pseudomonadati</taxon>
        <taxon>Bacteroidota</taxon>
        <taxon>Bacteroidia</taxon>
        <taxon>Bacteroidales</taxon>
        <taxon>Tannerellaceae</taxon>
        <taxon>Parabacteroides</taxon>
    </lineage>
</organism>
<dbReference type="Proteomes" id="UP001320603">
    <property type="component" value="Chromosome"/>
</dbReference>
<evidence type="ECO:0000313" key="2">
    <source>
        <dbReference type="EMBL" id="WWV67358.1"/>
    </source>
</evidence>
<feature type="chain" id="PRO_5047236032" evidence="1">
    <location>
        <begin position="21"/>
        <end position="116"/>
    </location>
</feature>
<gene>
    <name evidence="2" type="ORF">NEE14_005110</name>
</gene>